<dbReference type="AlphaFoldDB" id="A0AAU7KDS1"/>
<dbReference type="SUPFAM" id="SSF53218">
    <property type="entry name" value="Molybdenum cofactor biosynthesis proteins"/>
    <property type="match status" value="1"/>
</dbReference>
<feature type="domain" description="MoaB/Mog" evidence="2">
    <location>
        <begin position="16"/>
        <end position="160"/>
    </location>
</feature>
<dbReference type="GO" id="GO:0006777">
    <property type="term" value="P:Mo-molybdopterin cofactor biosynthetic process"/>
    <property type="evidence" value="ECO:0007669"/>
    <property type="project" value="InterPro"/>
</dbReference>
<dbReference type="PANTHER" id="PTHR43232">
    <property type="entry name" value="MOLYBDENUM COFACTOR BIOSYNTHESIS PROTEIN B"/>
    <property type="match status" value="1"/>
</dbReference>
<gene>
    <name evidence="3" type="primary">moaB</name>
    <name evidence="3" type="ORF">NFG58_11920</name>
</gene>
<dbReference type="InterPro" id="IPR013484">
    <property type="entry name" value="MoaB_proteobac"/>
</dbReference>
<sequence length="203" mass="21874">MSHTSTCAVFTPLDIAILTVSDTRGLDEDGSGNLLADRLAGTGHRLTERALVPDDIYRIRAQVSAWVIRSDIQVVLVNGGTGFTARDNTPEALTVLFDKVVEGYGELFRLRSFEAIGTSTIQSRAVAGVIDRTLVFSMPGSPKACAMAWDDILAAQLDARTRPCNFVAMVVKDSQRCTSRSADHHVASVNGTTARHEALEVTP</sequence>
<dbReference type="SMART" id="SM00852">
    <property type="entry name" value="MoCF_biosynth"/>
    <property type="match status" value="1"/>
</dbReference>
<evidence type="ECO:0000313" key="3">
    <source>
        <dbReference type="EMBL" id="XBO69338.1"/>
    </source>
</evidence>
<dbReference type="InterPro" id="IPR036425">
    <property type="entry name" value="MoaB/Mog-like_dom_sf"/>
</dbReference>
<dbReference type="NCBIfam" id="TIGR00177">
    <property type="entry name" value="molyb_syn"/>
    <property type="match status" value="1"/>
</dbReference>
<dbReference type="Gene3D" id="3.40.980.10">
    <property type="entry name" value="MoaB/Mog-like domain"/>
    <property type="match status" value="1"/>
</dbReference>
<evidence type="ECO:0000259" key="2">
    <source>
        <dbReference type="SMART" id="SM00852"/>
    </source>
</evidence>
<dbReference type="InterPro" id="IPR012245">
    <property type="entry name" value="MoaB"/>
</dbReference>
<organism evidence="3">
    <name type="scientific">Halomonas sp. RT37</name>
    <dbReference type="NCBI Taxonomy" id="2950872"/>
    <lineage>
        <taxon>Bacteria</taxon>
        <taxon>Pseudomonadati</taxon>
        <taxon>Pseudomonadota</taxon>
        <taxon>Gammaproteobacteria</taxon>
        <taxon>Oceanospirillales</taxon>
        <taxon>Halomonadaceae</taxon>
        <taxon>Halomonas</taxon>
    </lineage>
</organism>
<dbReference type="Pfam" id="PF00994">
    <property type="entry name" value="MoCF_biosynth"/>
    <property type="match status" value="1"/>
</dbReference>
<dbReference type="GO" id="GO:0005829">
    <property type="term" value="C:cytosol"/>
    <property type="evidence" value="ECO:0007669"/>
    <property type="project" value="TreeGrafter"/>
</dbReference>
<dbReference type="EMBL" id="CP098827">
    <property type="protein sequence ID" value="XBO69338.1"/>
    <property type="molecule type" value="Genomic_DNA"/>
</dbReference>
<dbReference type="InterPro" id="IPR001453">
    <property type="entry name" value="MoaB/Mog_dom"/>
</dbReference>
<dbReference type="PANTHER" id="PTHR43232:SF2">
    <property type="entry name" value="MOLYBDENUM COFACTOR BIOSYNTHESIS PROTEIN B"/>
    <property type="match status" value="1"/>
</dbReference>
<name>A0AAU7KDS1_9GAMM</name>
<evidence type="ECO:0000256" key="1">
    <source>
        <dbReference type="ARBA" id="ARBA00015262"/>
    </source>
</evidence>
<proteinExistence type="predicted"/>
<protein>
    <recommendedName>
        <fullName evidence="1">Molybdenum cofactor biosynthesis protein B</fullName>
    </recommendedName>
</protein>
<dbReference type="NCBIfam" id="TIGR02667">
    <property type="entry name" value="moaB_proteo"/>
    <property type="match status" value="1"/>
</dbReference>
<dbReference type="CDD" id="cd00886">
    <property type="entry name" value="MogA_MoaB"/>
    <property type="match status" value="1"/>
</dbReference>
<dbReference type="RefSeq" id="WP_348826565.1">
    <property type="nucleotide sequence ID" value="NZ_CP098827.1"/>
</dbReference>
<reference evidence="3" key="1">
    <citation type="submission" date="2022-06" db="EMBL/GenBank/DDBJ databases">
        <title>A novel DMS-producing enzyme.</title>
        <authorList>
            <person name="Zhang Y."/>
        </authorList>
    </citation>
    <scope>NUCLEOTIDE SEQUENCE</scope>
    <source>
        <strain evidence="3">RT37</strain>
    </source>
</reference>
<accession>A0AAU7KDS1</accession>